<evidence type="ECO:0000259" key="3">
    <source>
        <dbReference type="Pfam" id="PF01298"/>
    </source>
</evidence>
<dbReference type="RefSeq" id="WP_068809605.1">
    <property type="nucleotide sequence ID" value="NZ_MBFM01000006.1"/>
</dbReference>
<dbReference type="SUPFAM" id="SSF56925">
    <property type="entry name" value="OMPA-like"/>
    <property type="match status" value="1"/>
</dbReference>
<protein>
    <submittedName>
        <fullName evidence="4">Transferrin-binding protein-like solute binding protein</fullName>
    </submittedName>
</protein>
<dbReference type="PROSITE" id="PS51257">
    <property type="entry name" value="PROKAR_LIPOPROTEIN"/>
    <property type="match status" value="1"/>
</dbReference>
<dbReference type="InterPro" id="IPR001677">
    <property type="entry name" value="TbpB_B_D"/>
</dbReference>
<evidence type="ECO:0000313" key="4">
    <source>
        <dbReference type="EMBL" id="NLF53934.1"/>
    </source>
</evidence>
<gene>
    <name evidence="4" type="ORF">GX576_05975</name>
</gene>
<proteinExistence type="predicted"/>
<evidence type="ECO:0000256" key="1">
    <source>
        <dbReference type="ARBA" id="ARBA00004442"/>
    </source>
</evidence>
<dbReference type="Proteomes" id="UP000536534">
    <property type="component" value="Unassembled WGS sequence"/>
</dbReference>
<dbReference type="OrthoDB" id="5673741at2"/>
<dbReference type="GO" id="GO:0009279">
    <property type="term" value="C:cell outer membrane"/>
    <property type="evidence" value="ECO:0007669"/>
    <property type="project" value="UniProtKB-SubCell"/>
</dbReference>
<sequence>MERNWHANSCLLAVVASGLAACGGGGSSTTYGTTGGFASWGAIRPNTTVAIAGLSQEGSYRYDDAGLAAAPIVSPATPDSTVSLREDLGGELVLLSIATPTGTVGFSTADGDTILVVGGVVEAETAEFTASGGDRGAFYAGIDAEAAGWDYQTFGMWGTDDGAGNASLGTVSYGRVTPASALPATGSARYLGAFVGFYVGPTGTGEDATGGAVRVDVDFGLRTLAFATSGTLDSSGAARPELELRGSDLAYAAGSNDFSGTLANAGGTMSGPVRGRFYGPAAEELGGVFAVEAAGSWETYGGAFGARR</sequence>
<dbReference type="EMBL" id="JAAYYV010000158">
    <property type="protein sequence ID" value="NLF53934.1"/>
    <property type="molecule type" value="Genomic_DNA"/>
</dbReference>
<dbReference type="AlphaFoldDB" id="A0A7X7LVE9"/>
<organism evidence="4 5">
    <name type="scientific">Thauera phenolivorans</name>
    <dbReference type="NCBI Taxonomy" id="1792543"/>
    <lineage>
        <taxon>Bacteria</taxon>
        <taxon>Pseudomonadati</taxon>
        <taxon>Pseudomonadota</taxon>
        <taxon>Betaproteobacteria</taxon>
        <taxon>Rhodocyclales</taxon>
        <taxon>Zoogloeaceae</taxon>
        <taxon>Thauera</taxon>
    </lineage>
</organism>
<feature type="chain" id="PRO_5030536003" evidence="2">
    <location>
        <begin position="21"/>
        <end position="308"/>
    </location>
</feature>
<accession>A0A7X7LVE9</accession>
<evidence type="ECO:0000313" key="5">
    <source>
        <dbReference type="Proteomes" id="UP000536534"/>
    </source>
</evidence>
<comment type="caution">
    <text evidence="4">The sequence shown here is derived from an EMBL/GenBank/DDBJ whole genome shotgun (WGS) entry which is preliminary data.</text>
</comment>
<name>A0A7X7LVE9_9RHOO</name>
<feature type="domain" description="Transferrin-binding protein B C-lobe/N-lobe beta-barrel" evidence="3">
    <location>
        <begin position="182"/>
        <end position="308"/>
    </location>
</feature>
<keyword evidence="2" id="KW-0732">Signal</keyword>
<reference evidence="4 5" key="1">
    <citation type="journal article" date="2020" name="Biotechnol. Biofuels">
        <title>New insights from the biogas microbiome by comprehensive genome-resolved metagenomics of nearly 1600 species originating from multiple anaerobic digesters.</title>
        <authorList>
            <person name="Campanaro S."/>
            <person name="Treu L."/>
            <person name="Rodriguez-R L.M."/>
            <person name="Kovalovszki A."/>
            <person name="Ziels R.M."/>
            <person name="Maus I."/>
            <person name="Zhu X."/>
            <person name="Kougias P.G."/>
            <person name="Basile A."/>
            <person name="Luo G."/>
            <person name="Schluter A."/>
            <person name="Konstantinidis K.T."/>
            <person name="Angelidaki I."/>
        </authorList>
    </citation>
    <scope>NUCLEOTIDE SEQUENCE [LARGE SCALE GENOMIC DNA]</scope>
    <source>
        <strain evidence="4">AS06rmzACSIP_256</strain>
    </source>
</reference>
<feature type="signal peptide" evidence="2">
    <location>
        <begin position="1"/>
        <end position="20"/>
    </location>
</feature>
<comment type="subcellular location">
    <subcellularLocation>
        <location evidence="1">Cell outer membrane</location>
    </subcellularLocation>
</comment>
<dbReference type="Pfam" id="PF01298">
    <property type="entry name" value="TbpB_B_D"/>
    <property type="match status" value="1"/>
</dbReference>
<evidence type="ECO:0000256" key="2">
    <source>
        <dbReference type="SAM" id="SignalP"/>
    </source>
</evidence>
<dbReference type="InterPro" id="IPR011250">
    <property type="entry name" value="OMP/PagP_B-barrel"/>
</dbReference>
<dbReference type="Gene3D" id="2.40.160.90">
    <property type="match status" value="1"/>
</dbReference>